<feature type="compositionally biased region" description="Polar residues" evidence="1">
    <location>
        <begin position="33"/>
        <end position="49"/>
    </location>
</feature>
<protein>
    <submittedName>
        <fullName evidence="2">Uncharacterized protein</fullName>
    </submittedName>
</protein>
<sequence>MDRAGDTSSVKKTSSSASSTYFSDSEVGDPFSNGPTSKAPLSSVPSGRHNTIESLRRGNSTLLAGETSTDGLIRLN</sequence>
<dbReference type="AlphaFoldDB" id="A0A6B9XUZ1"/>
<proteinExistence type="predicted"/>
<evidence type="ECO:0000256" key="1">
    <source>
        <dbReference type="SAM" id="MobiDB-lite"/>
    </source>
</evidence>
<dbReference type="EMBL" id="MK697699">
    <property type="protein sequence ID" value="QHR89816.1"/>
    <property type="molecule type" value="Genomic_DNA"/>
</dbReference>
<gene>
    <name evidence="2" type="primary">orf03861</name>
    <name evidence="2" type="ORF">Q903MT_gene3838</name>
</gene>
<keyword evidence="2" id="KW-0496">Mitochondrion</keyword>
<name>A0A6B9XUZ1_PICSI</name>
<reference evidence="2" key="1">
    <citation type="submission" date="2019-03" db="EMBL/GenBank/DDBJ databases">
        <title>Largest Complete Mitochondrial Genome of a Gymnosperm, Sitka Spruce (Picea sitchensis), Indicates Complex Physical Structure.</title>
        <authorList>
            <person name="Jackman S.D."/>
            <person name="Coombe L."/>
            <person name="Warren R."/>
            <person name="Kirk H."/>
            <person name="Trinh E."/>
            <person name="McLeod T."/>
            <person name="Pleasance S."/>
            <person name="Pandoh P."/>
            <person name="Zhao Y."/>
            <person name="Coope R."/>
            <person name="Bousquet J."/>
            <person name="Bohlmann J.C."/>
            <person name="Jones S.J.M."/>
            <person name="Birol I."/>
        </authorList>
    </citation>
    <scope>NUCLEOTIDE SEQUENCE</scope>
    <source>
        <strain evidence="2">Q903</strain>
    </source>
</reference>
<feature type="compositionally biased region" description="Polar residues" evidence="1">
    <location>
        <begin position="57"/>
        <end position="70"/>
    </location>
</feature>
<accession>A0A6B9XUZ1</accession>
<evidence type="ECO:0000313" key="2">
    <source>
        <dbReference type="EMBL" id="QHR89816.1"/>
    </source>
</evidence>
<organism evidence="2">
    <name type="scientific">Picea sitchensis</name>
    <name type="common">Sitka spruce</name>
    <name type="synonym">Pinus sitchensis</name>
    <dbReference type="NCBI Taxonomy" id="3332"/>
    <lineage>
        <taxon>Eukaryota</taxon>
        <taxon>Viridiplantae</taxon>
        <taxon>Streptophyta</taxon>
        <taxon>Embryophyta</taxon>
        <taxon>Tracheophyta</taxon>
        <taxon>Spermatophyta</taxon>
        <taxon>Pinopsida</taxon>
        <taxon>Pinidae</taxon>
        <taxon>Conifers I</taxon>
        <taxon>Pinales</taxon>
        <taxon>Pinaceae</taxon>
        <taxon>Picea</taxon>
    </lineage>
</organism>
<feature type="region of interest" description="Disordered" evidence="1">
    <location>
        <begin position="1"/>
        <end position="76"/>
    </location>
</feature>
<geneLocation type="mitochondrion" evidence="2"/>
<feature type="compositionally biased region" description="Low complexity" evidence="1">
    <location>
        <begin position="7"/>
        <end position="25"/>
    </location>
</feature>